<dbReference type="Gene3D" id="2.60.40.3140">
    <property type="match status" value="1"/>
</dbReference>
<dbReference type="InterPro" id="IPR024618">
    <property type="entry name" value="DUF3857"/>
</dbReference>
<feature type="signal peptide" evidence="1">
    <location>
        <begin position="1"/>
        <end position="19"/>
    </location>
</feature>
<reference evidence="5 6" key="1">
    <citation type="submission" date="2018-08" db="EMBL/GenBank/DDBJ databases">
        <title>A genome reference for cultivated species of the human gut microbiota.</title>
        <authorList>
            <person name="Zou Y."/>
            <person name="Xue W."/>
            <person name="Luo G."/>
        </authorList>
    </citation>
    <scope>NUCLEOTIDE SEQUENCE [LARGE SCALE GENOMIC DNA]</scope>
    <source>
        <strain evidence="3 5">AF19-10AC</strain>
        <strain evidence="4 6">AF36-16BH</strain>
    </source>
</reference>
<protein>
    <submittedName>
        <fullName evidence="4">DUF3857 domain-containing protein</fullName>
    </submittedName>
</protein>
<comment type="caution">
    <text evidence="4">The sequence shown here is derived from an EMBL/GenBank/DDBJ whole genome shotgun (WGS) entry which is preliminary data.</text>
</comment>
<dbReference type="Proteomes" id="UP000285013">
    <property type="component" value="Unassembled WGS sequence"/>
</dbReference>
<sequence length="675" mass="77409">MKNTLLTLLCCLCCLQLFADEQTIIPNLKFGKPTMEELSMTTYAPDSNATAVILCKLTNVSYKWGLESFRLVSEYKVKIKVLKPEGTSYANVTIPYYDLSNNTMRENIIGLDASAYYMENGKMVRTKMKKDMIFKERLSENQMTLKFSIPQVKAGTLIEYEYRLESDFFFTIDSWKAQSDIPTLYTEYDIIIPEYFKFNTDMRGTESLETKSESTSLSLSIGGQFFQCTGSHMNFRGTQLPALKDDSYVWCADDYCTQVNFELLGIDFPGSLYQSFTQSWKQIDEALLNDNEFGGRLKMSNPLKEEMNALHLEQMKGTEEKICAIYTLLKNKVRWNEKYNLYGKAPKQILKEGTGSNADLNFILISMLTDAGIPAYPVVMSRRNMGILPLTHPSLQKLNTFIVGIAHTDTTLVYLDSSVEDGYLNILPPLLMTNRARVIIPENHSQWVNLEVLGTNQLRSAVIASISPEGTISGTRETLYAGQYASRLRNKFRTAKDSTDFVNKLASEENIQVKSLQIEGRNYFSPQVREVMEFEKQSTVNDQFIYVNPLVFLHVSESPFKQSERKLPVEFPYTDHLSLTVNLTIPEGYVVDEKPEGLRVQTGDGKVFCRYTITQQNNQVTLRYLFRLQKLLFLNTDYPELQQLWEIIAKKNNEMMVCTPKQTYMLMLTPSYRMP</sequence>
<organism evidence="4 6">
    <name type="scientific">Bacteroides intestinalis</name>
    <dbReference type="NCBI Taxonomy" id="329854"/>
    <lineage>
        <taxon>Bacteria</taxon>
        <taxon>Pseudomonadati</taxon>
        <taxon>Bacteroidota</taxon>
        <taxon>Bacteroidia</taxon>
        <taxon>Bacteroidales</taxon>
        <taxon>Bacteroidaceae</taxon>
        <taxon>Bacteroides</taxon>
    </lineage>
</organism>
<dbReference type="EMBL" id="QRWT01000016">
    <property type="protein sequence ID" value="RGT50049.1"/>
    <property type="molecule type" value="Genomic_DNA"/>
</dbReference>
<evidence type="ECO:0000313" key="4">
    <source>
        <dbReference type="EMBL" id="RHL94028.1"/>
    </source>
</evidence>
<evidence type="ECO:0000313" key="6">
    <source>
        <dbReference type="Proteomes" id="UP000285013"/>
    </source>
</evidence>
<accession>A0A412P7F1</accession>
<feature type="chain" id="PRO_5042367966" evidence="1">
    <location>
        <begin position="20"/>
        <end position="675"/>
    </location>
</feature>
<evidence type="ECO:0000313" key="5">
    <source>
        <dbReference type="Proteomes" id="UP000284772"/>
    </source>
</evidence>
<dbReference type="RefSeq" id="WP_115503666.1">
    <property type="nucleotide sequence ID" value="NZ_CABMMK010000008.1"/>
</dbReference>
<dbReference type="Gene3D" id="3.10.620.30">
    <property type="match status" value="1"/>
</dbReference>
<dbReference type="EMBL" id="QRPE01000006">
    <property type="protein sequence ID" value="RHL94028.1"/>
    <property type="molecule type" value="Genomic_DNA"/>
</dbReference>
<dbReference type="Proteomes" id="UP000284772">
    <property type="component" value="Unassembled WGS sequence"/>
</dbReference>
<dbReference type="AlphaFoldDB" id="A0A412P7F1"/>
<feature type="domain" description="DUF3857" evidence="2">
    <location>
        <begin position="71"/>
        <end position="216"/>
    </location>
</feature>
<evidence type="ECO:0000259" key="2">
    <source>
        <dbReference type="Pfam" id="PF12969"/>
    </source>
</evidence>
<name>A0A412P7F1_9BACE</name>
<evidence type="ECO:0000313" key="3">
    <source>
        <dbReference type="EMBL" id="RGT50049.1"/>
    </source>
</evidence>
<keyword evidence="1" id="KW-0732">Signal</keyword>
<evidence type="ECO:0000256" key="1">
    <source>
        <dbReference type="SAM" id="SignalP"/>
    </source>
</evidence>
<proteinExistence type="predicted"/>
<dbReference type="Pfam" id="PF12969">
    <property type="entry name" value="DUF3857"/>
    <property type="match status" value="1"/>
</dbReference>
<gene>
    <name evidence="3" type="ORF">DWX27_14545</name>
    <name evidence="4" type="ORF">DWZ95_07470</name>
</gene>
<dbReference type="Gene3D" id="2.60.120.1130">
    <property type="match status" value="1"/>
</dbReference>